<proteinExistence type="predicted"/>
<accession>A0A1F4NPH1</accession>
<evidence type="ECO:0000256" key="1">
    <source>
        <dbReference type="ARBA" id="ARBA00022676"/>
    </source>
</evidence>
<name>A0A1F4NPH1_UNCK3</name>
<comment type="caution">
    <text evidence="3">The sequence shown here is derived from an EMBL/GenBank/DDBJ whole genome shotgun (WGS) entry which is preliminary data.</text>
</comment>
<organism evidence="3 4">
    <name type="scientific">candidate division Kazan bacterium RIFCSPLOWO2_01_FULL_45_19</name>
    <dbReference type="NCBI Taxonomy" id="1798538"/>
    <lineage>
        <taxon>Bacteria</taxon>
        <taxon>Bacteria division Kazan-3B-28</taxon>
    </lineage>
</organism>
<dbReference type="NCBIfam" id="TIGR00696">
    <property type="entry name" value="wecG_tagA_cpsF"/>
    <property type="match status" value="1"/>
</dbReference>
<dbReference type="Proteomes" id="UP000178085">
    <property type="component" value="Unassembled WGS sequence"/>
</dbReference>
<gene>
    <name evidence="3" type="ORF">A3K51_00535</name>
</gene>
<dbReference type="EMBL" id="METD01000001">
    <property type="protein sequence ID" value="OGB73353.1"/>
    <property type="molecule type" value="Genomic_DNA"/>
</dbReference>
<dbReference type="CDD" id="cd06533">
    <property type="entry name" value="Glyco_transf_WecG_TagA"/>
    <property type="match status" value="1"/>
</dbReference>
<dbReference type="Pfam" id="PF03808">
    <property type="entry name" value="Glyco_tran_WecG"/>
    <property type="match status" value="1"/>
</dbReference>
<dbReference type="GO" id="GO:0016758">
    <property type="term" value="F:hexosyltransferase activity"/>
    <property type="evidence" value="ECO:0007669"/>
    <property type="project" value="TreeGrafter"/>
</dbReference>
<dbReference type="AlphaFoldDB" id="A0A1F4NPH1"/>
<dbReference type="PANTHER" id="PTHR34136">
    <property type="match status" value="1"/>
</dbReference>
<sequence length="288" mass="32083">MDNGKTIEILGVKVDCLTLPQALQVVNGLAVDGQNHYIVTPNPEMVMYSLAHPEFRELLNHASLSLVDGFGLVWAAKYLSLPLTAKPILRNLQEWWQFAWTSLAIVLAPKTLNIIPERLTGADMVWEIAKLASECGYSVFLLGGQPGVALTAGNLIQQMYPQLQLAGAVAGPPYDTMDTVISHLQLSRPKFIFLALPANQQMDWIETELPKLSGAIVMGIGGALDFITGATALNAPVAKSPAKRAPEWWQRHGLEWLWRFLTQPWRRQRIKVATVDFMQEVRKHRDVL</sequence>
<protein>
    <submittedName>
        <fullName evidence="3">Uncharacterized protein</fullName>
    </submittedName>
</protein>
<reference evidence="3 4" key="1">
    <citation type="journal article" date="2016" name="Nat. Commun.">
        <title>Thousands of microbial genomes shed light on interconnected biogeochemical processes in an aquifer system.</title>
        <authorList>
            <person name="Anantharaman K."/>
            <person name="Brown C.T."/>
            <person name="Hug L.A."/>
            <person name="Sharon I."/>
            <person name="Castelle C.J."/>
            <person name="Probst A.J."/>
            <person name="Thomas B.C."/>
            <person name="Singh A."/>
            <person name="Wilkins M.J."/>
            <person name="Karaoz U."/>
            <person name="Brodie E.L."/>
            <person name="Williams K.H."/>
            <person name="Hubbard S.S."/>
            <person name="Banfield J.F."/>
        </authorList>
    </citation>
    <scope>NUCLEOTIDE SEQUENCE [LARGE SCALE GENOMIC DNA]</scope>
</reference>
<evidence type="ECO:0000313" key="3">
    <source>
        <dbReference type="EMBL" id="OGB73353.1"/>
    </source>
</evidence>
<evidence type="ECO:0000313" key="4">
    <source>
        <dbReference type="Proteomes" id="UP000178085"/>
    </source>
</evidence>
<dbReference type="PANTHER" id="PTHR34136:SF1">
    <property type="entry name" value="UDP-N-ACETYL-D-MANNOSAMINURONIC ACID TRANSFERASE"/>
    <property type="match status" value="1"/>
</dbReference>
<dbReference type="InterPro" id="IPR004629">
    <property type="entry name" value="WecG_TagA_CpsF"/>
</dbReference>
<keyword evidence="2" id="KW-0808">Transferase</keyword>
<keyword evidence="1" id="KW-0328">Glycosyltransferase</keyword>
<evidence type="ECO:0000256" key="2">
    <source>
        <dbReference type="ARBA" id="ARBA00022679"/>
    </source>
</evidence>